<dbReference type="Proteomes" id="UP000619078">
    <property type="component" value="Unassembled WGS sequence"/>
</dbReference>
<dbReference type="PROSITE" id="PS51186">
    <property type="entry name" value="GNAT"/>
    <property type="match status" value="1"/>
</dbReference>
<dbReference type="AlphaFoldDB" id="A0A926NR77"/>
<reference evidence="4" key="1">
    <citation type="submission" date="2020-09" db="EMBL/GenBank/DDBJ databases">
        <title>Novel species of Mucilaginibacter isolated from a glacier on the Tibetan Plateau.</title>
        <authorList>
            <person name="Liu Q."/>
            <person name="Xin Y.-H."/>
        </authorList>
    </citation>
    <scope>NUCLEOTIDE SEQUENCE</scope>
    <source>
        <strain evidence="4">ZB1P21</strain>
    </source>
</reference>
<keyword evidence="2" id="KW-0012">Acyltransferase</keyword>
<feature type="domain" description="N-acetyltransferase" evidence="3">
    <location>
        <begin position="1"/>
        <end position="184"/>
    </location>
</feature>
<dbReference type="RefSeq" id="WP_191162938.1">
    <property type="nucleotide sequence ID" value="NZ_JACWMX010000003.1"/>
</dbReference>
<keyword evidence="5" id="KW-1185">Reference proteome</keyword>
<name>A0A926NR77_9SPHI</name>
<dbReference type="Pfam" id="PF00583">
    <property type="entry name" value="Acetyltransf_1"/>
    <property type="match status" value="1"/>
</dbReference>
<dbReference type="EMBL" id="JACWMX010000003">
    <property type="protein sequence ID" value="MBD1393230.1"/>
    <property type="molecule type" value="Genomic_DNA"/>
</dbReference>
<dbReference type="InterPro" id="IPR050832">
    <property type="entry name" value="Bact_Acetyltransf"/>
</dbReference>
<comment type="caution">
    <text evidence="4">The sequence shown here is derived from an EMBL/GenBank/DDBJ whole genome shotgun (WGS) entry which is preliminary data.</text>
</comment>
<protein>
    <submittedName>
        <fullName evidence="4">GNAT family N-acetyltransferase</fullName>
    </submittedName>
</protein>
<dbReference type="PANTHER" id="PTHR43877">
    <property type="entry name" value="AMINOALKYLPHOSPHONATE N-ACETYLTRANSFERASE-RELATED-RELATED"/>
    <property type="match status" value="1"/>
</dbReference>
<dbReference type="SUPFAM" id="SSF55729">
    <property type="entry name" value="Acyl-CoA N-acyltransferases (Nat)"/>
    <property type="match status" value="1"/>
</dbReference>
<keyword evidence="1" id="KW-0808">Transferase</keyword>
<sequence length="184" mass="20083">MIRPANTLDAPRIAPLILLAMGDLAAKFANSSDTSVQLALFERFIALKGNQYSHQNILVWDEGTGVSGMIMAYDGAELDKLRRPFLQYTRSNQGFTGQPEDETQPGELYIDCLAVDPTQQGKGIAKKLLKDLIAKAAALKQPAVGLLVSKGNDKAKQLYEGMGFKVQGEKTLLGGTHYHLQYSL</sequence>
<dbReference type="Gene3D" id="3.40.630.30">
    <property type="match status" value="1"/>
</dbReference>
<dbReference type="GO" id="GO:0016747">
    <property type="term" value="F:acyltransferase activity, transferring groups other than amino-acyl groups"/>
    <property type="evidence" value="ECO:0007669"/>
    <property type="project" value="InterPro"/>
</dbReference>
<organism evidence="4 5">
    <name type="scientific">Mucilaginibacter glaciei</name>
    <dbReference type="NCBI Taxonomy" id="2772109"/>
    <lineage>
        <taxon>Bacteria</taxon>
        <taxon>Pseudomonadati</taxon>
        <taxon>Bacteroidota</taxon>
        <taxon>Sphingobacteriia</taxon>
        <taxon>Sphingobacteriales</taxon>
        <taxon>Sphingobacteriaceae</taxon>
        <taxon>Mucilaginibacter</taxon>
    </lineage>
</organism>
<dbReference type="CDD" id="cd04301">
    <property type="entry name" value="NAT_SF"/>
    <property type="match status" value="1"/>
</dbReference>
<evidence type="ECO:0000313" key="5">
    <source>
        <dbReference type="Proteomes" id="UP000619078"/>
    </source>
</evidence>
<dbReference type="InterPro" id="IPR016181">
    <property type="entry name" value="Acyl_CoA_acyltransferase"/>
</dbReference>
<evidence type="ECO:0000256" key="1">
    <source>
        <dbReference type="ARBA" id="ARBA00022679"/>
    </source>
</evidence>
<gene>
    <name evidence="4" type="ORF">IDJ76_08975</name>
</gene>
<evidence type="ECO:0000256" key="2">
    <source>
        <dbReference type="ARBA" id="ARBA00023315"/>
    </source>
</evidence>
<evidence type="ECO:0000313" key="4">
    <source>
        <dbReference type="EMBL" id="MBD1393230.1"/>
    </source>
</evidence>
<evidence type="ECO:0000259" key="3">
    <source>
        <dbReference type="PROSITE" id="PS51186"/>
    </source>
</evidence>
<dbReference type="InterPro" id="IPR000182">
    <property type="entry name" value="GNAT_dom"/>
</dbReference>
<proteinExistence type="predicted"/>
<accession>A0A926NR77</accession>